<sequence length="294" mass="30730">MGASAGLYAEGFKAHLPKPLNAPSPVRALGGRHNKEIGMATIKDAGFSEILRATFGSDGIDALDLHAGGVAAVAAQRLGVDDAHPDPEGGHRPDIPTTPPIYWEPGYHRPWRPPHDDDNPSPDPAPDPYPDRKTGGKGDDHMEGGPGDDKLDGFEGNDSVFGGDGNDTLWGGNGVDTLRGGGGDDRLSGGSGGDSLEGGPGYDTLWGGEGGDLFIFQSGCGKDQVLDFAPGEDLLEVDLGMNGTNIKTYADLADASHQVDNDTIVELGNGDSIRLLDVNAEDVHAHPEVYFFLL</sequence>
<reference evidence="4 5" key="1">
    <citation type="submission" date="2018-10" db="EMBL/GenBank/DDBJ databases">
        <authorList>
            <person name="Perry B.J."/>
            <person name="Sullivan J.T."/>
            <person name="Murphy R.J.T."/>
            <person name="Ramsay J.P."/>
            <person name="Ronson C.W."/>
        </authorList>
    </citation>
    <scope>NUCLEOTIDE SEQUENCE [LARGE SCALE GENOMIC DNA]</scope>
    <source>
        <strain evidence="4 5">NZP2014</strain>
    </source>
</reference>
<dbReference type="Gene3D" id="2.150.10.10">
    <property type="entry name" value="Serralysin-like metalloprotease, C-terminal"/>
    <property type="match status" value="2"/>
</dbReference>
<dbReference type="PANTHER" id="PTHR38340">
    <property type="entry name" value="S-LAYER PROTEIN"/>
    <property type="match status" value="1"/>
</dbReference>
<dbReference type="InterPro" id="IPR018511">
    <property type="entry name" value="Hemolysin-typ_Ca-bd_CS"/>
</dbReference>
<dbReference type="PRINTS" id="PR00313">
    <property type="entry name" value="CABNDNGRPT"/>
</dbReference>
<evidence type="ECO:0000256" key="3">
    <source>
        <dbReference type="SAM" id="MobiDB-lite"/>
    </source>
</evidence>
<evidence type="ECO:0000256" key="1">
    <source>
        <dbReference type="ARBA" id="ARBA00004613"/>
    </source>
</evidence>
<dbReference type="PROSITE" id="PS00330">
    <property type="entry name" value="HEMOLYSIN_CALCIUM"/>
    <property type="match status" value="3"/>
</dbReference>
<dbReference type="InterPro" id="IPR001343">
    <property type="entry name" value="Hemolysn_Ca-bd"/>
</dbReference>
<dbReference type="InterPro" id="IPR011049">
    <property type="entry name" value="Serralysin-like_metalloprot_C"/>
</dbReference>
<keyword evidence="5" id="KW-1185">Reference proteome</keyword>
<feature type="compositionally biased region" description="Gly residues" evidence="3">
    <location>
        <begin position="189"/>
        <end position="203"/>
    </location>
</feature>
<protein>
    <recommendedName>
        <fullName evidence="6">Calcium-binding protein</fullName>
    </recommendedName>
</protein>
<dbReference type="InterPro" id="IPR050557">
    <property type="entry name" value="RTX_toxin/Mannuronan_C5-epim"/>
</dbReference>
<dbReference type="Proteomes" id="UP000503339">
    <property type="component" value="Chromosome"/>
</dbReference>
<dbReference type="AlphaFoldDB" id="A0A6M7UQI3"/>
<organism evidence="4 5">
    <name type="scientific">Mesorhizobium erdmanii</name>
    <dbReference type="NCBI Taxonomy" id="1777866"/>
    <lineage>
        <taxon>Bacteria</taxon>
        <taxon>Pseudomonadati</taxon>
        <taxon>Pseudomonadota</taxon>
        <taxon>Alphaproteobacteria</taxon>
        <taxon>Hyphomicrobiales</taxon>
        <taxon>Phyllobacteriaceae</taxon>
        <taxon>Mesorhizobium</taxon>
    </lineage>
</organism>
<evidence type="ECO:0008006" key="6">
    <source>
        <dbReference type="Google" id="ProtNLM"/>
    </source>
</evidence>
<keyword evidence="2" id="KW-0964">Secreted</keyword>
<evidence type="ECO:0000313" key="5">
    <source>
        <dbReference type="Proteomes" id="UP000503339"/>
    </source>
</evidence>
<name>A0A6M7UQI3_9HYPH</name>
<feature type="compositionally biased region" description="Basic and acidic residues" evidence="3">
    <location>
        <begin position="80"/>
        <end position="94"/>
    </location>
</feature>
<dbReference type="KEGG" id="merd:EB233_30705"/>
<accession>A0A6M7UQI3</accession>
<comment type="subcellular location">
    <subcellularLocation>
        <location evidence="1">Secreted</location>
    </subcellularLocation>
</comment>
<proteinExistence type="predicted"/>
<dbReference type="GO" id="GO:0005509">
    <property type="term" value="F:calcium ion binding"/>
    <property type="evidence" value="ECO:0007669"/>
    <property type="project" value="InterPro"/>
</dbReference>
<feature type="compositionally biased region" description="Basic and acidic residues" evidence="3">
    <location>
        <begin position="129"/>
        <end position="153"/>
    </location>
</feature>
<dbReference type="PANTHER" id="PTHR38340:SF1">
    <property type="entry name" value="S-LAYER PROTEIN"/>
    <property type="match status" value="1"/>
</dbReference>
<dbReference type="SUPFAM" id="SSF51120">
    <property type="entry name" value="beta-Roll"/>
    <property type="match status" value="1"/>
</dbReference>
<evidence type="ECO:0000256" key="2">
    <source>
        <dbReference type="ARBA" id="ARBA00022525"/>
    </source>
</evidence>
<evidence type="ECO:0000313" key="4">
    <source>
        <dbReference type="EMBL" id="QKC79284.1"/>
    </source>
</evidence>
<dbReference type="EMBL" id="CP033361">
    <property type="protein sequence ID" value="QKC79284.1"/>
    <property type="molecule type" value="Genomic_DNA"/>
</dbReference>
<dbReference type="Pfam" id="PF00353">
    <property type="entry name" value="HemolysinCabind"/>
    <property type="match status" value="2"/>
</dbReference>
<dbReference type="GO" id="GO:0005576">
    <property type="term" value="C:extracellular region"/>
    <property type="evidence" value="ECO:0007669"/>
    <property type="project" value="UniProtKB-SubCell"/>
</dbReference>
<gene>
    <name evidence="4" type="ORF">EB233_30705</name>
</gene>
<feature type="region of interest" description="Disordered" evidence="3">
    <location>
        <begin position="80"/>
        <end position="203"/>
    </location>
</feature>